<dbReference type="GeneTree" id="ENSGT00390000003364"/>
<evidence type="ECO:0000256" key="6">
    <source>
        <dbReference type="ARBA" id="ARBA00022840"/>
    </source>
</evidence>
<evidence type="ECO:0000256" key="8">
    <source>
        <dbReference type="RuleBase" id="RU363066"/>
    </source>
</evidence>
<dbReference type="PANTHER" id="PTHR43442">
    <property type="entry name" value="GLUCONOKINASE-RELATED"/>
    <property type="match status" value="1"/>
</dbReference>
<dbReference type="PANTHER" id="PTHR43442:SF3">
    <property type="entry name" value="GLUCONOKINASE-RELATED"/>
    <property type="match status" value="1"/>
</dbReference>
<dbReference type="Ensembl" id="ENSSTUT00000064693.1">
    <property type="protein sequence ID" value="ENSSTUP00000061320.1"/>
    <property type="gene ID" value="ENSSTUG00000026610.1"/>
</dbReference>
<proteinExistence type="inferred from homology"/>
<evidence type="ECO:0000256" key="2">
    <source>
        <dbReference type="ARBA" id="ARBA00008420"/>
    </source>
</evidence>
<dbReference type="EC" id="2.7.1.12" evidence="8"/>
<dbReference type="GO" id="GO:0005737">
    <property type="term" value="C:cytoplasm"/>
    <property type="evidence" value="ECO:0007669"/>
    <property type="project" value="TreeGrafter"/>
</dbReference>
<dbReference type="InterPro" id="IPR027417">
    <property type="entry name" value="P-loop_NTPase"/>
</dbReference>
<dbReference type="FunFam" id="3.40.50.300:FF:000522">
    <property type="entry name" value="Gluconokinase"/>
    <property type="match status" value="1"/>
</dbReference>
<dbReference type="OMA" id="HFIYLRA"/>
<evidence type="ECO:0000256" key="7">
    <source>
        <dbReference type="ARBA" id="ARBA00048090"/>
    </source>
</evidence>
<comment type="catalytic activity">
    <reaction evidence="7 8">
        <text>D-gluconate + ATP = 6-phospho-D-gluconate + ADP + H(+)</text>
        <dbReference type="Rhea" id="RHEA:19433"/>
        <dbReference type="ChEBI" id="CHEBI:15378"/>
        <dbReference type="ChEBI" id="CHEBI:18391"/>
        <dbReference type="ChEBI" id="CHEBI:30616"/>
        <dbReference type="ChEBI" id="CHEBI:58759"/>
        <dbReference type="ChEBI" id="CHEBI:456216"/>
        <dbReference type="EC" id="2.7.1.12"/>
    </reaction>
</comment>
<organism evidence="9 10">
    <name type="scientific">Salmo trutta</name>
    <name type="common">Brown trout</name>
    <dbReference type="NCBI Taxonomy" id="8032"/>
    <lineage>
        <taxon>Eukaryota</taxon>
        <taxon>Metazoa</taxon>
        <taxon>Chordata</taxon>
        <taxon>Craniata</taxon>
        <taxon>Vertebrata</taxon>
        <taxon>Euteleostomi</taxon>
        <taxon>Actinopterygii</taxon>
        <taxon>Neopterygii</taxon>
        <taxon>Teleostei</taxon>
        <taxon>Protacanthopterygii</taxon>
        <taxon>Salmoniformes</taxon>
        <taxon>Salmonidae</taxon>
        <taxon>Salmoninae</taxon>
        <taxon>Salmo</taxon>
    </lineage>
</organism>
<keyword evidence="10" id="KW-1185">Reference proteome</keyword>
<keyword evidence="5 8" id="KW-0418">Kinase</keyword>
<reference evidence="9" key="1">
    <citation type="submission" date="2025-08" db="UniProtKB">
        <authorList>
            <consortium name="Ensembl"/>
        </authorList>
    </citation>
    <scope>IDENTIFICATION</scope>
</reference>
<evidence type="ECO:0000256" key="5">
    <source>
        <dbReference type="ARBA" id="ARBA00022777"/>
    </source>
</evidence>
<dbReference type="AlphaFoldDB" id="A0A674AQI4"/>
<name>A0A674AQI4_SALTR</name>
<dbReference type="InParanoid" id="A0A674AQI4"/>
<keyword evidence="3 8" id="KW-0808">Transferase</keyword>
<evidence type="ECO:0000256" key="1">
    <source>
        <dbReference type="ARBA" id="ARBA00004875"/>
    </source>
</evidence>
<dbReference type="Proteomes" id="UP000472277">
    <property type="component" value="Chromosome 27"/>
</dbReference>
<dbReference type="InterPro" id="IPR006001">
    <property type="entry name" value="Therm_gnt_kin"/>
</dbReference>
<protein>
    <recommendedName>
        <fullName evidence="8">Gluconokinase</fullName>
        <ecNumber evidence="8">2.7.1.12</ecNumber>
    </recommendedName>
</protein>
<dbReference type="SUPFAM" id="SSF52540">
    <property type="entry name" value="P-loop containing nucleoside triphosphate hydrolases"/>
    <property type="match status" value="1"/>
</dbReference>
<dbReference type="GO" id="GO:0005975">
    <property type="term" value="P:carbohydrate metabolic process"/>
    <property type="evidence" value="ECO:0007669"/>
    <property type="project" value="InterPro"/>
</dbReference>
<evidence type="ECO:0000313" key="10">
    <source>
        <dbReference type="Proteomes" id="UP000472277"/>
    </source>
</evidence>
<dbReference type="CDD" id="cd02021">
    <property type="entry name" value="GntK"/>
    <property type="match status" value="1"/>
</dbReference>
<evidence type="ECO:0000256" key="3">
    <source>
        <dbReference type="ARBA" id="ARBA00022679"/>
    </source>
</evidence>
<dbReference type="GO" id="GO:0046316">
    <property type="term" value="F:gluconokinase activity"/>
    <property type="evidence" value="ECO:0007669"/>
    <property type="project" value="UniProtKB-EC"/>
</dbReference>
<evidence type="ECO:0000313" key="9">
    <source>
        <dbReference type="Ensembl" id="ENSSTUP00000061320.1"/>
    </source>
</evidence>
<keyword evidence="6 8" id="KW-0067">ATP-binding</keyword>
<dbReference type="Gene3D" id="3.40.50.300">
    <property type="entry name" value="P-loop containing nucleotide triphosphate hydrolases"/>
    <property type="match status" value="1"/>
</dbReference>
<dbReference type="GO" id="GO:0005524">
    <property type="term" value="F:ATP binding"/>
    <property type="evidence" value="ECO:0007669"/>
    <property type="project" value="UniProtKB-KW"/>
</dbReference>
<comment type="similarity">
    <text evidence="2 8">Belongs to the gluconokinase GntK/GntV family.</text>
</comment>
<accession>A0A674AQI4</accession>
<evidence type="ECO:0000256" key="4">
    <source>
        <dbReference type="ARBA" id="ARBA00022741"/>
    </source>
</evidence>
<dbReference type="UniPathway" id="UPA00792"/>
<comment type="pathway">
    <text evidence="1 8">Carbohydrate acid metabolism; D-gluconate degradation.</text>
</comment>
<sequence length="229" mass="26212">MKGQARRVLRHYAPYQNNLQSCFPVHDLRWSVWASPGHQAILTPSEMIYVIMGVSGCGKTTLGAYLSHKLGWPLHEGDDFHPRENVEKMARGEPLTDQDRLPWLLKLHDVIQRERSSGGDAIMVCSALRRLYRQVLLFGSEALTYSSDTAGLHMCSLPGVWFLFLYGTYDLIHARMVARRGHFMQPGLLRSQFDVLEPPAEEENALLLDIRRSTDDICREIQEHLRQLS</sequence>
<dbReference type="NCBIfam" id="TIGR01313">
    <property type="entry name" value="therm_gnt_kin"/>
    <property type="match status" value="1"/>
</dbReference>
<reference evidence="9" key="2">
    <citation type="submission" date="2025-09" db="UniProtKB">
        <authorList>
            <consortium name="Ensembl"/>
        </authorList>
    </citation>
    <scope>IDENTIFICATION</scope>
</reference>
<gene>
    <name evidence="9" type="primary">IDNK</name>
</gene>
<keyword evidence="4 8" id="KW-0547">Nucleotide-binding</keyword>